<proteinExistence type="predicted"/>
<evidence type="ECO:0000313" key="2">
    <source>
        <dbReference type="Proteomes" id="UP001157418"/>
    </source>
</evidence>
<name>A0AAU9MVC1_9ASTR</name>
<protein>
    <submittedName>
        <fullName evidence="1">Uncharacterized protein</fullName>
    </submittedName>
</protein>
<dbReference type="Proteomes" id="UP001157418">
    <property type="component" value="Unassembled WGS sequence"/>
</dbReference>
<reference evidence="1 2" key="1">
    <citation type="submission" date="2022-01" db="EMBL/GenBank/DDBJ databases">
        <authorList>
            <person name="Xiong W."/>
            <person name="Schranz E."/>
        </authorList>
    </citation>
    <scope>NUCLEOTIDE SEQUENCE [LARGE SCALE GENOMIC DNA]</scope>
</reference>
<dbReference type="AlphaFoldDB" id="A0AAU9MVC1"/>
<keyword evidence="2" id="KW-1185">Reference proteome</keyword>
<evidence type="ECO:0000313" key="1">
    <source>
        <dbReference type="EMBL" id="CAH1431993.1"/>
    </source>
</evidence>
<dbReference type="EMBL" id="CAKMRJ010003334">
    <property type="protein sequence ID" value="CAH1431993.1"/>
    <property type="molecule type" value="Genomic_DNA"/>
</dbReference>
<gene>
    <name evidence="1" type="ORF">LVIROSA_LOCUS18681</name>
</gene>
<accession>A0AAU9MVC1</accession>
<comment type="caution">
    <text evidence="1">The sequence shown here is derived from an EMBL/GenBank/DDBJ whole genome shotgun (WGS) entry which is preliminary data.</text>
</comment>
<organism evidence="1 2">
    <name type="scientific">Lactuca virosa</name>
    <dbReference type="NCBI Taxonomy" id="75947"/>
    <lineage>
        <taxon>Eukaryota</taxon>
        <taxon>Viridiplantae</taxon>
        <taxon>Streptophyta</taxon>
        <taxon>Embryophyta</taxon>
        <taxon>Tracheophyta</taxon>
        <taxon>Spermatophyta</taxon>
        <taxon>Magnoliopsida</taxon>
        <taxon>eudicotyledons</taxon>
        <taxon>Gunneridae</taxon>
        <taxon>Pentapetalae</taxon>
        <taxon>asterids</taxon>
        <taxon>campanulids</taxon>
        <taxon>Asterales</taxon>
        <taxon>Asteraceae</taxon>
        <taxon>Cichorioideae</taxon>
        <taxon>Cichorieae</taxon>
        <taxon>Lactucinae</taxon>
        <taxon>Lactuca</taxon>
    </lineage>
</organism>
<sequence>MDIILPSLYFQIEEFILKVAAVQEAKHLAGGSFKTNAPEAILHEVFGGSNSRYAGVFAESIEDSKEGTMAAVNKRKCMWESVGTATAPNGLDATDEDSSGVRFVPQWNLGDCARLYVFLVVEEYIRHAFPPGIIVDMESHSLADFIGPL</sequence>